<feature type="binding site" description="covalent" evidence="9">
    <location>
        <position position="206"/>
    </location>
    <ligand>
        <name>heme c</name>
        <dbReference type="ChEBI" id="CHEBI:61717"/>
        <label>2</label>
    </ligand>
</feature>
<dbReference type="Proteomes" id="UP000245212">
    <property type="component" value="Unassembled WGS sequence"/>
</dbReference>
<dbReference type="GO" id="GO:0005886">
    <property type="term" value="C:plasma membrane"/>
    <property type="evidence" value="ECO:0007669"/>
    <property type="project" value="UniProtKB-SubCell"/>
</dbReference>
<feature type="binding site" description="axial binding residue" evidence="10">
    <location>
        <position position="207"/>
    </location>
    <ligand>
        <name>heme c</name>
        <dbReference type="ChEBI" id="CHEBI:61717"/>
        <label>2</label>
    </ligand>
    <ligandPart>
        <name>Fe</name>
        <dbReference type="ChEBI" id="CHEBI:18248"/>
    </ligandPart>
</feature>
<dbReference type="PROSITE" id="PS51007">
    <property type="entry name" value="CYTC"/>
    <property type="match status" value="3"/>
</dbReference>
<evidence type="ECO:0000256" key="2">
    <source>
        <dbReference type="ARBA" id="ARBA00022475"/>
    </source>
</evidence>
<evidence type="ECO:0000256" key="5">
    <source>
        <dbReference type="ARBA" id="ARBA00022729"/>
    </source>
</evidence>
<keyword evidence="7 10" id="KW-0408">Iron</keyword>
<evidence type="ECO:0000256" key="11">
    <source>
        <dbReference type="SAM" id="MobiDB-lite"/>
    </source>
</evidence>
<dbReference type="GO" id="GO:0016614">
    <property type="term" value="F:oxidoreductase activity, acting on CH-OH group of donors"/>
    <property type="evidence" value="ECO:0007669"/>
    <property type="project" value="InterPro"/>
</dbReference>
<dbReference type="InterPro" id="IPR014353">
    <property type="entry name" value="Membr-bd_ADH_cyt_c"/>
</dbReference>
<feature type="domain" description="Cytochrome c" evidence="13">
    <location>
        <begin position="329"/>
        <end position="418"/>
    </location>
</feature>
<feature type="binding site" description="covalent" evidence="9">
    <location>
        <position position="203"/>
    </location>
    <ligand>
        <name>heme c</name>
        <dbReference type="ChEBI" id="CHEBI:61717"/>
        <label>2</label>
    </ligand>
</feature>
<feature type="binding site" description="covalent" evidence="9">
    <location>
        <position position="55"/>
    </location>
    <ligand>
        <name>heme c</name>
        <dbReference type="ChEBI" id="CHEBI:61717"/>
        <label>1</label>
    </ligand>
</feature>
<reference evidence="15" key="1">
    <citation type="submission" date="2018-05" db="EMBL/GenBank/DDBJ databases">
        <authorList>
            <person name="Li Y."/>
        </authorList>
    </citation>
    <scope>NUCLEOTIDE SEQUENCE [LARGE SCALE GENOMIC DNA]</scope>
    <source>
        <strain evidence="15">3d-2-2</strain>
    </source>
</reference>
<keyword evidence="5 12" id="KW-0732">Signal</keyword>
<evidence type="ECO:0000256" key="8">
    <source>
        <dbReference type="ARBA" id="ARBA00023136"/>
    </source>
</evidence>
<dbReference type="InterPro" id="IPR051459">
    <property type="entry name" value="Cytochrome_c-type_DH"/>
</dbReference>
<protein>
    <submittedName>
        <fullName evidence="14">Alcohol dehydrogenase</fullName>
    </submittedName>
</protein>
<keyword evidence="3 9" id="KW-0349">Heme</keyword>
<evidence type="ECO:0000256" key="7">
    <source>
        <dbReference type="ARBA" id="ARBA00023004"/>
    </source>
</evidence>
<feature type="binding site" description="covalent" evidence="9">
    <location>
        <position position="58"/>
    </location>
    <ligand>
        <name>heme c</name>
        <dbReference type="ChEBI" id="CHEBI:61717"/>
        <label>1</label>
    </ligand>
</feature>
<feature type="region of interest" description="Disordered" evidence="11">
    <location>
        <begin position="429"/>
        <end position="453"/>
    </location>
</feature>
<keyword evidence="15" id="KW-1185">Reference proteome</keyword>
<dbReference type="Pfam" id="PF00034">
    <property type="entry name" value="Cytochrom_C"/>
    <property type="match status" value="2"/>
</dbReference>
<dbReference type="GO" id="GO:0009055">
    <property type="term" value="F:electron transfer activity"/>
    <property type="evidence" value="ECO:0007669"/>
    <property type="project" value="InterPro"/>
</dbReference>
<dbReference type="PANTHER" id="PTHR35008">
    <property type="entry name" value="BLL4482 PROTEIN-RELATED"/>
    <property type="match status" value="1"/>
</dbReference>
<dbReference type="GO" id="GO:0020037">
    <property type="term" value="F:heme binding"/>
    <property type="evidence" value="ECO:0007669"/>
    <property type="project" value="InterPro"/>
</dbReference>
<comment type="caution">
    <text evidence="14">The sequence shown here is derived from an EMBL/GenBank/DDBJ whole genome shotgun (WGS) entry which is preliminary data.</text>
</comment>
<proteinExistence type="predicted"/>
<feature type="chain" id="PRO_5016031148" evidence="12">
    <location>
        <begin position="36"/>
        <end position="453"/>
    </location>
</feature>
<organism evidence="14 15">
    <name type="scientific">Corticimicrobacter populi</name>
    <dbReference type="NCBI Taxonomy" id="2175229"/>
    <lineage>
        <taxon>Bacteria</taxon>
        <taxon>Pseudomonadati</taxon>
        <taxon>Pseudomonadota</taxon>
        <taxon>Betaproteobacteria</taxon>
        <taxon>Burkholderiales</taxon>
        <taxon>Alcaligenaceae</taxon>
        <taxon>Corticimicrobacter</taxon>
    </lineage>
</organism>
<dbReference type="GO" id="GO:0005506">
    <property type="term" value="F:iron ion binding"/>
    <property type="evidence" value="ECO:0007669"/>
    <property type="project" value="InterPro"/>
</dbReference>
<dbReference type="InterPro" id="IPR036909">
    <property type="entry name" value="Cyt_c-like_dom_sf"/>
</dbReference>
<feature type="domain" description="Cytochrome c" evidence="13">
    <location>
        <begin position="188"/>
        <end position="302"/>
    </location>
</feature>
<feature type="binding site" description="covalent" evidence="9">
    <location>
        <position position="345"/>
    </location>
    <ligand>
        <name>heme c</name>
        <dbReference type="ChEBI" id="CHEBI:61717"/>
        <label>3</label>
    </ligand>
</feature>
<name>A0A2V1K0M5_9BURK</name>
<keyword evidence="8" id="KW-0472">Membrane</keyword>
<feature type="binding site" description="axial binding residue" evidence="10">
    <location>
        <position position="59"/>
    </location>
    <ligand>
        <name>heme c</name>
        <dbReference type="ChEBI" id="CHEBI:61717"/>
        <label>1</label>
    </ligand>
    <ligandPart>
        <name>Fe</name>
        <dbReference type="ChEBI" id="CHEBI:18248"/>
    </ligandPart>
</feature>
<feature type="binding site" description="axial binding residue" evidence="10">
    <location>
        <position position="346"/>
    </location>
    <ligand>
        <name>heme c</name>
        <dbReference type="ChEBI" id="CHEBI:61717"/>
        <label>3</label>
    </ligand>
    <ligandPart>
        <name>Fe</name>
        <dbReference type="ChEBI" id="CHEBI:18248"/>
    </ligandPart>
</feature>
<keyword evidence="4 10" id="KW-0479">Metal-binding</keyword>
<evidence type="ECO:0000256" key="6">
    <source>
        <dbReference type="ARBA" id="ARBA00022737"/>
    </source>
</evidence>
<evidence type="ECO:0000256" key="12">
    <source>
        <dbReference type="SAM" id="SignalP"/>
    </source>
</evidence>
<feature type="domain" description="Cytochrome c" evidence="13">
    <location>
        <begin position="41"/>
        <end position="145"/>
    </location>
</feature>
<feature type="signal peptide" evidence="12">
    <location>
        <begin position="1"/>
        <end position="35"/>
    </location>
</feature>
<dbReference type="PANTHER" id="PTHR35008:SF8">
    <property type="entry name" value="ALCOHOL DEHYDROGENASE CYTOCHROME C SUBUNIT"/>
    <property type="match status" value="1"/>
</dbReference>
<dbReference type="AlphaFoldDB" id="A0A2V1K0M5"/>
<evidence type="ECO:0000313" key="15">
    <source>
        <dbReference type="Proteomes" id="UP000245212"/>
    </source>
</evidence>
<keyword evidence="6" id="KW-0677">Repeat</keyword>
<keyword evidence="2" id="KW-1003">Cell membrane</keyword>
<dbReference type="Gene3D" id="1.10.760.10">
    <property type="entry name" value="Cytochrome c-like domain"/>
    <property type="match status" value="2"/>
</dbReference>
<evidence type="ECO:0000259" key="13">
    <source>
        <dbReference type="PROSITE" id="PS51007"/>
    </source>
</evidence>
<feature type="binding site" description="covalent" evidence="9">
    <location>
        <position position="342"/>
    </location>
    <ligand>
        <name>heme c</name>
        <dbReference type="ChEBI" id="CHEBI:61717"/>
        <label>3</label>
    </ligand>
</feature>
<dbReference type="InterPro" id="IPR009056">
    <property type="entry name" value="Cyt_c-like_dom"/>
</dbReference>
<comment type="cofactor">
    <cofactor evidence="9">
        <name>heme c</name>
        <dbReference type="ChEBI" id="CHEBI:61717"/>
    </cofactor>
    <text evidence="9">Binds 3 heme c groups covalently per subunit.</text>
</comment>
<evidence type="ECO:0000313" key="14">
    <source>
        <dbReference type="EMBL" id="PWF24814.1"/>
    </source>
</evidence>
<dbReference type="EMBL" id="QETA01000001">
    <property type="protein sequence ID" value="PWF24814.1"/>
    <property type="molecule type" value="Genomic_DNA"/>
</dbReference>
<evidence type="ECO:0000256" key="1">
    <source>
        <dbReference type="ARBA" id="ARBA00004236"/>
    </source>
</evidence>
<evidence type="ECO:0000256" key="10">
    <source>
        <dbReference type="PIRSR" id="PIRSR000018-51"/>
    </source>
</evidence>
<comment type="subcellular location">
    <subcellularLocation>
        <location evidence="1">Cell membrane</location>
    </subcellularLocation>
</comment>
<sequence>MRLTASLRPLARAGLLLARILPAALALCHLPAAQADEENATIMSRGAYLARVGDCVACHTAPGGDFMAGGLALDMPYLGRVYSTNITPDADTGIGNYSFEEFDKAMRHGVTSDGRRLYPAMPYPSYARITAEDMQALYDYFMEEVPAVAHANQPDEVPWYLSARWPLGIWNALFSNAKPFTPDLNEDGVWNRGAYLVEGLGHCGTCHTPRGIALQEKALSSSEGNAFLAGSKIDGWYAKSLRGEHAAGLGTWSVEEIVELLKTGRTAKGAAIGAMAEVVGHSTQYLTDSDLYAMAKFMKSLPARDASDTSAQSALIADDGAFDALQAGVYDRAGSREYVEFCAGCHRQDGMGAPRVFPALAGNPSILATDTSSLIRVVLQGGRMATTQHDAMAFAMPALHEMTDQEVAEALTFIRSSWGNQAQAVAAADVSRERKQLDAPAASHVPSAASRAQ</sequence>
<gene>
    <name evidence="14" type="ORF">DD235_01080</name>
</gene>
<dbReference type="SUPFAM" id="SSF46626">
    <property type="entry name" value="Cytochrome c"/>
    <property type="match status" value="3"/>
</dbReference>
<evidence type="ECO:0000256" key="9">
    <source>
        <dbReference type="PIRSR" id="PIRSR000018-50"/>
    </source>
</evidence>
<accession>A0A2V1K0M5</accession>
<feature type="compositionally biased region" description="Low complexity" evidence="11">
    <location>
        <begin position="439"/>
        <end position="453"/>
    </location>
</feature>
<dbReference type="RefSeq" id="WP_109060219.1">
    <property type="nucleotide sequence ID" value="NZ_QETA01000001.1"/>
</dbReference>
<evidence type="ECO:0000256" key="3">
    <source>
        <dbReference type="ARBA" id="ARBA00022617"/>
    </source>
</evidence>
<evidence type="ECO:0000256" key="4">
    <source>
        <dbReference type="ARBA" id="ARBA00022723"/>
    </source>
</evidence>
<dbReference type="PIRSF" id="PIRSF000018">
    <property type="entry name" value="Mb_ADH_cyt_c"/>
    <property type="match status" value="1"/>
</dbReference>